<comment type="caution">
    <text evidence="2">The sequence shown here is derived from an EMBL/GenBank/DDBJ whole genome shotgun (WGS) entry which is preliminary data.</text>
</comment>
<gene>
    <name evidence="2" type="ORF">DI525_01990</name>
</gene>
<name>A0A2W5STF0_9CORY</name>
<feature type="compositionally biased region" description="Polar residues" evidence="1">
    <location>
        <begin position="33"/>
        <end position="46"/>
    </location>
</feature>
<feature type="compositionally biased region" description="Basic residues" evidence="1">
    <location>
        <begin position="61"/>
        <end position="71"/>
    </location>
</feature>
<organism evidence="2 3">
    <name type="scientific">Corynebacterium kroppenstedtii</name>
    <dbReference type="NCBI Taxonomy" id="161879"/>
    <lineage>
        <taxon>Bacteria</taxon>
        <taxon>Bacillati</taxon>
        <taxon>Actinomycetota</taxon>
        <taxon>Actinomycetes</taxon>
        <taxon>Mycobacteriales</taxon>
        <taxon>Corynebacteriaceae</taxon>
        <taxon>Corynebacterium</taxon>
    </lineage>
</organism>
<dbReference type="RefSeq" id="WP_303734131.1">
    <property type="nucleotide sequence ID" value="NZ_CAKZHK010000007.1"/>
</dbReference>
<dbReference type="Proteomes" id="UP000249432">
    <property type="component" value="Unassembled WGS sequence"/>
</dbReference>
<feature type="region of interest" description="Disordered" evidence="1">
    <location>
        <begin position="1"/>
        <end position="94"/>
    </location>
</feature>
<reference evidence="2 3" key="1">
    <citation type="submission" date="2017-08" db="EMBL/GenBank/DDBJ databases">
        <title>Infants hospitalized years apart are colonized by the same room-sourced microbial strains.</title>
        <authorList>
            <person name="Brooks B."/>
            <person name="Olm M.R."/>
            <person name="Firek B.A."/>
            <person name="Baker R."/>
            <person name="Thomas B.C."/>
            <person name="Morowitz M.J."/>
            <person name="Banfield J.F."/>
        </authorList>
    </citation>
    <scope>NUCLEOTIDE SEQUENCE [LARGE SCALE GENOMIC DNA]</scope>
    <source>
        <strain evidence="2">S2_003_000_R1_3</strain>
    </source>
</reference>
<sequence length="94" mass="10523">MTLTPHPAGAFGGIDWDEISSQTEKSREALDTPSETGCPTQYSVSLTDLRRSTQRLDAARKARRSRKRQAKPKPTYSAPAFDEPELDTEEELEL</sequence>
<evidence type="ECO:0000313" key="2">
    <source>
        <dbReference type="EMBL" id="PZR06100.1"/>
    </source>
</evidence>
<evidence type="ECO:0000313" key="3">
    <source>
        <dbReference type="Proteomes" id="UP000249432"/>
    </source>
</evidence>
<dbReference type="EMBL" id="QFRA01000003">
    <property type="protein sequence ID" value="PZR06100.1"/>
    <property type="molecule type" value="Genomic_DNA"/>
</dbReference>
<dbReference type="AlphaFoldDB" id="A0A2W5STF0"/>
<protein>
    <submittedName>
        <fullName evidence="2">Uncharacterized protein</fullName>
    </submittedName>
</protein>
<accession>A0A2W5STF0</accession>
<evidence type="ECO:0000256" key="1">
    <source>
        <dbReference type="SAM" id="MobiDB-lite"/>
    </source>
</evidence>
<feature type="compositionally biased region" description="Acidic residues" evidence="1">
    <location>
        <begin position="82"/>
        <end position="94"/>
    </location>
</feature>
<proteinExistence type="predicted"/>